<evidence type="ECO:0008006" key="2">
    <source>
        <dbReference type="Google" id="ProtNLM"/>
    </source>
</evidence>
<reference evidence="1" key="1">
    <citation type="submission" date="2019-08" db="EMBL/GenBank/DDBJ databases">
        <authorList>
            <person name="Kucharzyk K."/>
            <person name="Murdoch R.W."/>
            <person name="Higgins S."/>
            <person name="Loffler F."/>
        </authorList>
    </citation>
    <scope>NUCLEOTIDE SEQUENCE</scope>
</reference>
<organism evidence="1">
    <name type="scientific">bioreactor metagenome</name>
    <dbReference type="NCBI Taxonomy" id="1076179"/>
    <lineage>
        <taxon>unclassified sequences</taxon>
        <taxon>metagenomes</taxon>
        <taxon>ecological metagenomes</taxon>
    </lineage>
</organism>
<dbReference type="Gene3D" id="3.30.1320.10">
    <property type="match status" value="1"/>
</dbReference>
<comment type="caution">
    <text evidence="1">The sequence shown here is derived from an EMBL/GenBank/DDBJ whole genome shotgun (WGS) entry which is preliminary data.</text>
</comment>
<evidence type="ECO:0000313" key="1">
    <source>
        <dbReference type="EMBL" id="MPM77606.1"/>
    </source>
</evidence>
<dbReference type="AlphaFoldDB" id="A0A645CKW5"/>
<dbReference type="InterPro" id="IPR023803">
    <property type="entry name" value="Ribosomal_bS16_dom_sf"/>
</dbReference>
<name>A0A645CKW5_9ZZZZ</name>
<dbReference type="EMBL" id="VSSQ01028056">
    <property type="protein sequence ID" value="MPM77606.1"/>
    <property type="molecule type" value="Genomic_DNA"/>
</dbReference>
<gene>
    <name evidence="1" type="ORF">SDC9_124612</name>
</gene>
<proteinExistence type="predicted"/>
<protein>
    <recommendedName>
        <fullName evidence="2">30S ribosomal protein S16</fullName>
    </recommendedName>
</protein>
<sequence length="87" mass="9176">MIDVVAYDAWVKKGAQPTETVAALYKRFTSGNPFPEKKAQLSKKAKAKLAAEQTAKETPAPASAEAEVTEAVAAPVEETVAAEATQE</sequence>
<accession>A0A645CKW5</accession>